<dbReference type="EC" id="3.5.1.28" evidence="5"/>
<comment type="subcellular location">
    <subcellularLocation>
        <location evidence="3">Cytoplasm</location>
    </subcellularLocation>
</comment>
<dbReference type="Gene3D" id="3.40.80.10">
    <property type="entry name" value="Peptidoglycan recognition protein-like"/>
    <property type="match status" value="1"/>
</dbReference>
<keyword evidence="7" id="KW-0479">Metal-binding</keyword>
<evidence type="ECO:0000259" key="13">
    <source>
        <dbReference type="SMART" id="SM00644"/>
    </source>
</evidence>
<evidence type="ECO:0000256" key="9">
    <source>
        <dbReference type="ARBA" id="ARBA00022833"/>
    </source>
</evidence>
<evidence type="ECO:0000256" key="10">
    <source>
        <dbReference type="ARBA" id="ARBA00023316"/>
    </source>
</evidence>
<dbReference type="SMART" id="SM00644">
    <property type="entry name" value="Ami_2"/>
    <property type="match status" value="1"/>
</dbReference>
<dbReference type="GO" id="GO:0009253">
    <property type="term" value="P:peptidoglycan catabolic process"/>
    <property type="evidence" value="ECO:0007669"/>
    <property type="project" value="InterPro"/>
</dbReference>
<dbReference type="Pfam" id="PF01510">
    <property type="entry name" value="Amidase_2"/>
    <property type="match status" value="1"/>
</dbReference>
<keyword evidence="6" id="KW-0963">Cytoplasm</keyword>
<evidence type="ECO:0000313" key="15">
    <source>
        <dbReference type="Proteomes" id="UP000244223"/>
    </source>
</evidence>
<evidence type="ECO:0000256" key="7">
    <source>
        <dbReference type="ARBA" id="ARBA00022723"/>
    </source>
</evidence>
<keyword evidence="15" id="KW-1185">Reference proteome</keyword>
<evidence type="ECO:0000256" key="1">
    <source>
        <dbReference type="ARBA" id="ARBA00001561"/>
    </source>
</evidence>
<dbReference type="InterPro" id="IPR036505">
    <property type="entry name" value="Amidase/PGRP_sf"/>
</dbReference>
<dbReference type="RefSeq" id="WP_107864482.1">
    <property type="nucleotide sequence ID" value="NZ_QAON01000002.1"/>
</dbReference>
<evidence type="ECO:0000256" key="5">
    <source>
        <dbReference type="ARBA" id="ARBA00011901"/>
    </source>
</evidence>
<dbReference type="NCBIfam" id="NF008758">
    <property type="entry name" value="PRK11789.1"/>
    <property type="match status" value="1"/>
</dbReference>
<name>A0A2T5J291_9GAMM</name>
<dbReference type="GO" id="GO:0046872">
    <property type="term" value="F:metal ion binding"/>
    <property type="evidence" value="ECO:0007669"/>
    <property type="project" value="UniProtKB-KW"/>
</dbReference>
<comment type="catalytic activity">
    <reaction evidence="1">
        <text>Hydrolyzes the link between N-acetylmuramoyl residues and L-amino acid residues in certain cell-wall glycopeptides.</text>
        <dbReference type="EC" id="3.5.1.28"/>
    </reaction>
</comment>
<evidence type="ECO:0000256" key="11">
    <source>
        <dbReference type="ARBA" id="ARBA00039257"/>
    </source>
</evidence>
<dbReference type="GO" id="GO:0005737">
    <property type="term" value="C:cytoplasm"/>
    <property type="evidence" value="ECO:0007669"/>
    <property type="project" value="UniProtKB-SubCell"/>
</dbReference>
<evidence type="ECO:0000256" key="8">
    <source>
        <dbReference type="ARBA" id="ARBA00022801"/>
    </source>
</evidence>
<dbReference type="PANTHER" id="PTHR30417:SF4">
    <property type="entry name" value="1,6-ANHYDRO-N-ACETYLMURAMYL-L-ALANINE AMIDASE AMPD"/>
    <property type="match status" value="1"/>
</dbReference>
<dbReference type="SUPFAM" id="SSF55846">
    <property type="entry name" value="N-acetylmuramoyl-L-alanine amidase-like"/>
    <property type="match status" value="1"/>
</dbReference>
<dbReference type="OrthoDB" id="66275at2"/>
<dbReference type="CDD" id="cd06583">
    <property type="entry name" value="PGRP"/>
    <property type="match status" value="1"/>
</dbReference>
<evidence type="ECO:0000256" key="6">
    <source>
        <dbReference type="ARBA" id="ARBA00022490"/>
    </source>
</evidence>
<accession>A0A2T5J291</accession>
<evidence type="ECO:0000256" key="4">
    <source>
        <dbReference type="ARBA" id="ARBA00007553"/>
    </source>
</evidence>
<dbReference type="FunFam" id="3.40.80.10:FF:000002">
    <property type="entry name" value="1,6-anhydro-N-acetylmuramyl-L-alanine amidase"/>
    <property type="match status" value="1"/>
</dbReference>
<comment type="similarity">
    <text evidence="4">Belongs to the N-acetylmuramoyl-L-alanine amidase 2 family.</text>
</comment>
<keyword evidence="9" id="KW-0862">Zinc</keyword>
<dbReference type="GO" id="GO:0009254">
    <property type="term" value="P:peptidoglycan turnover"/>
    <property type="evidence" value="ECO:0007669"/>
    <property type="project" value="TreeGrafter"/>
</dbReference>
<gene>
    <name evidence="14" type="ORF">C8N29_10229</name>
</gene>
<dbReference type="Proteomes" id="UP000244223">
    <property type="component" value="Unassembled WGS sequence"/>
</dbReference>
<dbReference type="InterPro" id="IPR051206">
    <property type="entry name" value="NAMLAA_amidase_2"/>
</dbReference>
<comment type="cofactor">
    <cofactor evidence="2">
        <name>Zn(2+)</name>
        <dbReference type="ChEBI" id="CHEBI:29105"/>
    </cofactor>
</comment>
<dbReference type="InterPro" id="IPR002502">
    <property type="entry name" value="Amidase_domain"/>
</dbReference>
<dbReference type="GO" id="GO:0071555">
    <property type="term" value="P:cell wall organization"/>
    <property type="evidence" value="ECO:0007669"/>
    <property type="project" value="UniProtKB-KW"/>
</dbReference>
<sequence>MNHMDFYVDDEGWLWPARHCPSPNFNQRPSTPISLVVVHNISLPPKQFGGAYIEQLFTNCLDPQAHPYFAEIAHLRVSAHLLIRRQGEVIQFVPFSARAWHAGQSRYQTRDNCNDFSIGIELEGADDIAYEAIQYRQLADIICVLKHTYPAIEDHITGHSDIAPERKTDPGSAFDWALLHDYLRA</sequence>
<proteinExistence type="inferred from homology"/>
<protein>
    <recommendedName>
        <fullName evidence="11">1,6-anhydro-N-acetylmuramyl-L-alanine amidase AmpD</fullName>
        <ecNumber evidence="5">3.5.1.28</ecNumber>
    </recommendedName>
    <alternativeName>
        <fullName evidence="12">N-acetylmuramoyl-L-alanine amidase</fullName>
    </alternativeName>
</protein>
<organism evidence="14 15">
    <name type="scientific">Agitococcus lubricus</name>
    <dbReference type="NCBI Taxonomy" id="1077255"/>
    <lineage>
        <taxon>Bacteria</taxon>
        <taxon>Pseudomonadati</taxon>
        <taxon>Pseudomonadota</taxon>
        <taxon>Gammaproteobacteria</taxon>
        <taxon>Moraxellales</taxon>
        <taxon>Moraxellaceae</taxon>
        <taxon>Agitococcus</taxon>
    </lineage>
</organism>
<evidence type="ECO:0000256" key="12">
    <source>
        <dbReference type="ARBA" id="ARBA00042615"/>
    </source>
</evidence>
<dbReference type="EMBL" id="QAON01000002">
    <property type="protein sequence ID" value="PTQ90630.1"/>
    <property type="molecule type" value="Genomic_DNA"/>
</dbReference>
<keyword evidence="10" id="KW-0961">Cell wall biogenesis/degradation</keyword>
<evidence type="ECO:0000313" key="14">
    <source>
        <dbReference type="EMBL" id="PTQ90630.1"/>
    </source>
</evidence>
<feature type="domain" description="N-acetylmuramoyl-L-alanine amidase" evidence="13">
    <location>
        <begin position="22"/>
        <end position="171"/>
    </location>
</feature>
<dbReference type="PANTHER" id="PTHR30417">
    <property type="entry name" value="N-ACETYLMURAMOYL-L-ALANINE AMIDASE AMID"/>
    <property type="match status" value="1"/>
</dbReference>
<comment type="caution">
    <text evidence="14">The sequence shown here is derived from an EMBL/GenBank/DDBJ whole genome shotgun (WGS) entry which is preliminary data.</text>
</comment>
<keyword evidence="8" id="KW-0378">Hydrolase</keyword>
<dbReference type="AlphaFoldDB" id="A0A2T5J291"/>
<evidence type="ECO:0000256" key="2">
    <source>
        <dbReference type="ARBA" id="ARBA00001947"/>
    </source>
</evidence>
<evidence type="ECO:0000256" key="3">
    <source>
        <dbReference type="ARBA" id="ARBA00004496"/>
    </source>
</evidence>
<reference evidence="14 15" key="1">
    <citation type="submission" date="2018-04" db="EMBL/GenBank/DDBJ databases">
        <title>Genomic Encyclopedia of Archaeal and Bacterial Type Strains, Phase II (KMG-II): from individual species to whole genera.</title>
        <authorList>
            <person name="Goeker M."/>
        </authorList>
    </citation>
    <scope>NUCLEOTIDE SEQUENCE [LARGE SCALE GENOMIC DNA]</scope>
    <source>
        <strain evidence="14 15">DSM 5822</strain>
    </source>
</reference>
<dbReference type="GO" id="GO:0008745">
    <property type="term" value="F:N-acetylmuramoyl-L-alanine amidase activity"/>
    <property type="evidence" value="ECO:0007669"/>
    <property type="project" value="UniProtKB-EC"/>
</dbReference>